<dbReference type="InterPro" id="IPR050068">
    <property type="entry name" value="MurA_subfamily"/>
</dbReference>
<comment type="catalytic activity">
    <reaction evidence="11 12">
        <text>phosphoenolpyruvate + UDP-N-acetyl-alpha-D-glucosamine = UDP-N-acetyl-3-O-(1-carboxyvinyl)-alpha-D-glucosamine + phosphate</text>
        <dbReference type="Rhea" id="RHEA:18681"/>
        <dbReference type="ChEBI" id="CHEBI:43474"/>
        <dbReference type="ChEBI" id="CHEBI:57705"/>
        <dbReference type="ChEBI" id="CHEBI:58702"/>
        <dbReference type="ChEBI" id="CHEBI:68483"/>
        <dbReference type="EC" id="2.5.1.7"/>
    </reaction>
</comment>
<dbReference type="GO" id="GO:0019277">
    <property type="term" value="P:UDP-N-acetylgalactosamine biosynthetic process"/>
    <property type="evidence" value="ECO:0007669"/>
    <property type="project" value="InterPro"/>
</dbReference>
<dbReference type="GO" id="GO:0008760">
    <property type="term" value="F:UDP-N-acetylglucosamine 1-carboxyvinyltransferase activity"/>
    <property type="evidence" value="ECO:0007669"/>
    <property type="project" value="UniProtKB-UniRule"/>
</dbReference>
<dbReference type="PANTHER" id="PTHR43783">
    <property type="entry name" value="UDP-N-ACETYLGLUCOSAMINE 1-CARBOXYVINYLTRANSFERASE"/>
    <property type="match status" value="1"/>
</dbReference>
<dbReference type="Gene3D" id="3.65.10.10">
    <property type="entry name" value="Enolpyruvate transferase domain"/>
    <property type="match status" value="2"/>
</dbReference>
<feature type="modified residue" description="2-(S-cysteinyl)pyruvic acid O-phosphothioketal" evidence="12">
    <location>
        <position position="116"/>
    </location>
</feature>
<dbReference type="NCBIfam" id="TIGR01072">
    <property type="entry name" value="murA"/>
    <property type="match status" value="1"/>
</dbReference>
<keyword evidence="8 12" id="KW-0131">Cell cycle</keyword>
<dbReference type="InterPro" id="IPR013792">
    <property type="entry name" value="RNA3'P_cycl/enolpyr_Trfase_a/b"/>
</dbReference>
<comment type="pathway">
    <text evidence="2 12">Cell wall biogenesis; peptidoglycan biosynthesis.</text>
</comment>
<feature type="binding site" evidence="12">
    <location>
        <position position="92"/>
    </location>
    <ligand>
        <name>UDP-N-acetyl-alpha-D-glucosamine</name>
        <dbReference type="ChEBI" id="CHEBI:57705"/>
    </ligand>
</feature>
<organism evidence="14 15">
    <name type="scientific">Thermoanaerobacter kivui</name>
    <name type="common">Acetogenium kivui</name>
    <dbReference type="NCBI Taxonomy" id="2325"/>
    <lineage>
        <taxon>Bacteria</taxon>
        <taxon>Bacillati</taxon>
        <taxon>Bacillota</taxon>
        <taxon>Clostridia</taxon>
        <taxon>Thermoanaerobacterales</taxon>
        <taxon>Thermoanaerobacteraceae</taxon>
        <taxon>Thermoanaerobacter</taxon>
    </lineage>
</organism>
<proteinExistence type="inferred from homology"/>
<dbReference type="NCBIfam" id="NF006873">
    <property type="entry name" value="PRK09369.1"/>
    <property type="match status" value="1"/>
</dbReference>
<dbReference type="eggNOG" id="COG0766">
    <property type="taxonomic scope" value="Bacteria"/>
</dbReference>
<feature type="binding site" evidence="12">
    <location>
        <position position="327"/>
    </location>
    <ligand>
        <name>UDP-N-acetyl-alpha-D-glucosamine</name>
        <dbReference type="ChEBI" id="CHEBI:57705"/>
    </ligand>
</feature>
<dbReference type="GO" id="GO:0008360">
    <property type="term" value="P:regulation of cell shape"/>
    <property type="evidence" value="ECO:0007669"/>
    <property type="project" value="UniProtKB-KW"/>
</dbReference>
<reference evidence="15" key="1">
    <citation type="journal article" date="2015" name="Genome Announc.">
        <title>Whole-Genome Sequences of 80 Environmental and Clinical Isolates of Burkholderia pseudomallei.</title>
        <authorList>
            <person name="Johnson S.L."/>
            <person name="Baker A.L."/>
            <person name="Chain P.S."/>
            <person name="Currie B.J."/>
            <person name="Daligault H.E."/>
            <person name="Davenport K.W."/>
            <person name="Davis C.B."/>
            <person name="Inglis T.J."/>
            <person name="Kaestli M."/>
            <person name="Koren S."/>
            <person name="Mayo M."/>
            <person name="Merritt A.J."/>
            <person name="Price E.P."/>
            <person name="Sarovich D.S."/>
            <person name="Warner J."/>
            <person name="Rosovitz M.J."/>
        </authorList>
    </citation>
    <scope>NUCLEOTIDE SEQUENCE [LARGE SCALE GENOMIC DNA]</scope>
    <source>
        <strain evidence="15">DSM 2030</strain>
    </source>
</reference>
<keyword evidence="3 12" id="KW-0963">Cytoplasm</keyword>
<dbReference type="Proteomes" id="UP000029669">
    <property type="component" value="Chromosome"/>
</dbReference>
<keyword evidence="15" id="KW-1185">Reference proteome</keyword>
<evidence type="ECO:0000256" key="4">
    <source>
        <dbReference type="ARBA" id="ARBA00022618"/>
    </source>
</evidence>
<dbReference type="EMBL" id="CP009170">
    <property type="protein sequence ID" value="AIS52706.1"/>
    <property type="molecule type" value="Genomic_DNA"/>
</dbReference>
<dbReference type="KEGG" id="tki:TKV_c15410"/>
<dbReference type="GO" id="GO:0071555">
    <property type="term" value="P:cell wall organization"/>
    <property type="evidence" value="ECO:0007669"/>
    <property type="project" value="UniProtKB-KW"/>
</dbReference>
<sequence length="417" mass="45078">MGKFKINGGNRLYGELRVSGAKNSVLPILAASILNEGTCVLHDCPRLKDVYSMIEILEHLGCKITFKGNDIIIDAKDVKDSEIPDNLMRTMRSSIFLMGALISRNRSALMSFPGGCDIGHRPIDLHLKGLRKLGVKIEESYGYIRCEGAKVKGSEIHLDLPSVGATENIMLAAVKAEGVTIIRNAAKEPEIEDLQNFLNSMGAKISGAGTNTIVIEGVKKLHDTEYTIIPDRIVAGTYLCAAAMTQGELTVTNALKEHLEPLLSKLRETGCEIFTGNDYIKIVCNKRPKAVDMIVTLPYPGFPTDLQPQMVAVLSIANGTSIVTETIFDNRFKYTEELIRMGAGIKVDGRVAVIRGTEKLMGAKVVARDLRGGAALVIAGLGAQGTTIVEEAEHIDRGYEALEAALMSVGGDIVRIV</sequence>
<dbReference type="PANTHER" id="PTHR43783:SF1">
    <property type="entry name" value="UDP-N-ACETYLGLUCOSAMINE 1-CARBOXYVINYLTRANSFERASE"/>
    <property type="match status" value="1"/>
</dbReference>
<dbReference type="OrthoDB" id="9803760at2"/>
<dbReference type="CDD" id="cd01555">
    <property type="entry name" value="UdpNAET"/>
    <property type="match status" value="1"/>
</dbReference>
<evidence type="ECO:0000256" key="3">
    <source>
        <dbReference type="ARBA" id="ARBA00022490"/>
    </source>
</evidence>
<keyword evidence="12" id="KW-0670">Pyruvate</keyword>
<feature type="binding site" evidence="12">
    <location>
        <position position="305"/>
    </location>
    <ligand>
        <name>UDP-N-acetyl-alpha-D-glucosamine</name>
        <dbReference type="ChEBI" id="CHEBI:57705"/>
    </ligand>
</feature>
<dbReference type="InterPro" id="IPR005750">
    <property type="entry name" value="UDP_GlcNAc_COvinyl_MurA"/>
</dbReference>
<comment type="similarity">
    <text evidence="10 12">Belongs to the EPSP synthase family. MurA subfamily.</text>
</comment>
<evidence type="ECO:0000256" key="12">
    <source>
        <dbReference type="HAMAP-Rule" id="MF_00111"/>
    </source>
</evidence>
<evidence type="ECO:0000256" key="8">
    <source>
        <dbReference type="ARBA" id="ARBA00023306"/>
    </source>
</evidence>
<dbReference type="Pfam" id="PF00275">
    <property type="entry name" value="EPSP_synthase"/>
    <property type="match status" value="1"/>
</dbReference>
<feature type="binding site" evidence="12">
    <location>
        <begin position="121"/>
        <end position="125"/>
    </location>
    <ligand>
        <name>UDP-N-acetyl-alpha-D-glucosamine</name>
        <dbReference type="ChEBI" id="CHEBI:57705"/>
    </ligand>
</feature>
<dbReference type="GO" id="GO:0005737">
    <property type="term" value="C:cytoplasm"/>
    <property type="evidence" value="ECO:0007669"/>
    <property type="project" value="UniProtKB-SubCell"/>
</dbReference>
<evidence type="ECO:0000256" key="2">
    <source>
        <dbReference type="ARBA" id="ARBA00004752"/>
    </source>
</evidence>
<evidence type="ECO:0000256" key="5">
    <source>
        <dbReference type="ARBA" id="ARBA00022679"/>
    </source>
</evidence>
<evidence type="ECO:0000256" key="1">
    <source>
        <dbReference type="ARBA" id="ARBA00004496"/>
    </source>
</evidence>
<dbReference type="GO" id="GO:0009252">
    <property type="term" value="P:peptidoglycan biosynthetic process"/>
    <property type="evidence" value="ECO:0007669"/>
    <property type="project" value="UniProtKB-UniRule"/>
</dbReference>
<feature type="binding site" evidence="12">
    <location>
        <begin position="22"/>
        <end position="23"/>
    </location>
    <ligand>
        <name>phosphoenolpyruvate</name>
        <dbReference type="ChEBI" id="CHEBI:58702"/>
    </ligand>
</feature>
<dbReference type="FunFam" id="3.65.10.10:FF:000001">
    <property type="entry name" value="UDP-N-acetylglucosamine 1-carboxyvinyltransferase"/>
    <property type="match status" value="1"/>
</dbReference>
<dbReference type="GO" id="GO:0051301">
    <property type="term" value="P:cell division"/>
    <property type="evidence" value="ECO:0007669"/>
    <property type="project" value="UniProtKB-KW"/>
</dbReference>
<feature type="active site" description="Proton donor" evidence="12">
    <location>
        <position position="116"/>
    </location>
</feature>
<dbReference type="InterPro" id="IPR001986">
    <property type="entry name" value="Enolpyruvate_Tfrase_dom"/>
</dbReference>
<evidence type="ECO:0000256" key="6">
    <source>
        <dbReference type="ARBA" id="ARBA00022960"/>
    </source>
</evidence>
<evidence type="ECO:0000313" key="15">
    <source>
        <dbReference type="Proteomes" id="UP000029669"/>
    </source>
</evidence>
<dbReference type="HAMAP" id="MF_00111">
    <property type="entry name" value="MurA"/>
    <property type="match status" value="1"/>
</dbReference>
<comment type="caution">
    <text evidence="12">Lacks conserved residue(s) required for the propagation of feature annotation.</text>
</comment>
<gene>
    <name evidence="14" type="primary">murA2</name>
    <name evidence="12" type="synonym">murA</name>
    <name evidence="14" type="ORF">TKV_c15410</name>
</gene>
<name>A0A097ASB0_THEKI</name>
<dbReference type="STRING" id="2325.TKV_c15410"/>
<feature type="domain" description="Enolpyruvate transferase" evidence="13">
    <location>
        <begin position="7"/>
        <end position="404"/>
    </location>
</feature>
<keyword evidence="4 12" id="KW-0132">Cell division</keyword>
<keyword evidence="5 12" id="KW-0808">Transferase</keyword>
<keyword evidence="9 12" id="KW-0961">Cell wall biogenesis/degradation</keyword>
<evidence type="ECO:0000256" key="10">
    <source>
        <dbReference type="ARBA" id="ARBA00038367"/>
    </source>
</evidence>
<accession>A0A097ASB0</accession>
<dbReference type="SUPFAM" id="SSF55205">
    <property type="entry name" value="EPT/RTPC-like"/>
    <property type="match status" value="1"/>
</dbReference>
<dbReference type="UniPathway" id="UPA00219"/>
<dbReference type="InterPro" id="IPR036968">
    <property type="entry name" value="Enolpyruvate_Tfrase_sf"/>
</dbReference>
<evidence type="ECO:0000259" key="13">
    <source>
        <dbReference type="Pfam" id="PF00275"/>
    </source>
</evidence>
<protein>
    <recommendedName>
        <fullName evidence="12">UDP-N-acetylglucosamine 1-carboxyvinyltransferase</fullName>
        <ecNumber evidence="12">2.5.1.7</ecNumber>
    </recommendedName>
    <alternativeName>
        <fullName evidence="12">Enoylpyruvate transferase</fullName>
    </alternativeName>
    <alternativeName>
        <fullName evidence="12">UDP-N-acetylglucosamine enolpyruvyl transferase</fullName>
        <shortName evidence="12">EPT</shortName>
    </alternativeName>
</protein>
<comment type="function">
    <text evidence="12">Cell wall formation. Adds enolpyruvyl to UDP-N-acetylglucosamine.</text>
</comment>
<comment type="subcellular location">
    <subcellularLocation>
        <location evidence="1 12">Cytoplasm</location>
    </subcellularLocation>
</comment>
<evidence type="ECO:0000256" key="11">
    <source>
        <dbReference type="ARBA" id="ARBA00047527"/>
    </source>
</evidence>
<evidence type="ECO:0000256" key="9">
    <source>
        <dbReference type="ARBA" id="ARBA00023316"/>
    </source>
</evidence>
<dbReference type="HOGENOM" id="CLU_027387_0_0_9"/>
<dbReference type="AlphaFoldDB" id="A0A097ASB0"/>
<dbReference type="RefSeq" id="WP_049685418.1">
    <property type="nucleotide sequence ID" value="NZ_CP009170.1"/>
</dbReference>
<evidence type="ECO:0000256" key="7">
    <source>
        <dbReference type="ARBA" id="ARBA00022984"/>
    </source>
</evidence>
<dbReference type="EC" id="2.5.1.7" evidence="12"/>
<evidence type="ECO:0000313" key="14">
    <source>
        <dbReference type="EMBL" id="AIS52706.1"/>
    </source>
</evidence>
<keyword evidence="6 12" id="KW-0133">Cell shape</keyword>
<keyword evidence="7 12" id="KW-0573">Peptidoglycan synthesis</keyword>